<dbReference type="Proteomes" id="UP000266622">
    <property type="component" value="Unassembled WGS sequence"/>
</dbReference>
<evidence type="ECO:0000256" key="5">
    <source>
        <dbReference type="ARBA" id="ARBA00022694"/>
    </source>
</evidence>
<sequence>MLEFYKLKEFHIRKLEEHIREGKVDREIIHIIKIINRFDAFFTTSSCAGRIVLIRTPDNLKKQEKAFIFKSHQVVKFDEVWNTVLENYNKYENIWFKQEPFIIHVVCKNLKYANILLKISSKVGLKHSGIISLKKNRVITEIIGNEKIETIVSKNGKLLLTEEYLKELVNEANKKLLRSRVYMGRFYYELLKLFNSYNKLEGQ</sequence>
<evidence type="ECO:0000256" key="1">
    <source>
        <dbReference type="ARBA" id="ARBA00008569"/>
    </source>
</evidence>
<dbReference type="HAMAP" id="MF_00266">
    <property type="entry name" value="TYW3_archaea"/>
    <property type="match status" value="1"/>
</dbReference>
<dbReference type="EMBL" id="MWMI01000001">
    <property type="protein sequence ID" value="RIB35554.1"/>
    <property type="molecule type" value="Genomic_DNA"/>
</dbReference>
<evidence type="ECO:0000256" key="4">
    <source>
        <dbReference type="ARBA" id="ARBA00022691"/>
    </source>
</evidence>
<dbReference type="GO" id="GO:0030488">
    <property type="term" value="P:tRNA methylation"/>
    <property type="evidence" value="ECO:0007669"/>
    <property type="project" value="InterPro"/>
</dbReference>
<dbReference type="PANTHER" id="PTHR48418:SF1">
    <property type="entry name" value="TRNA WYBUTOSINE-SYNTHESIZING PROTEIN 3"/>
    <property type="match status" value="1"/>
</dbReference>
<proteinExistence type="inferred from homology"/>
<evidence type="ECO:0000256" key="3">
    <source>
        <dbReference type="ARBA" id="ARBA00022679"/>
    </source>
</evidence>
<evidence type="ECO:0000256" key="2">
    <source>
        <dbReference type="ARBA" id="ARBA00022603"/>
    </source>
</evidence>
<keyword evidence="3 7" id="KW-0808">Transferase</keyword>
<evidence type="ECO:0000256" key="7">
    <source>
        <dbReference type="HAMAP-Rule" id="MF_00266"/>
    </source>
</evidence>
<evidence type="ECO:0000313" key="10">
    <source>
        <dbReference type="Proteomes" id="UP000266622"/>
    </source>
</evidence>
<gene>
    <name evidence="7" type="primary">taw3</name>
    <name evidence="9" type="ORF">BXU00_00390</name>
</gene>
<evidence type="ECO:0000313" key="9">
    <source>
        <dbReference type="EMBL" id="RIB35554.1"/>
    </source>
</evidence>
<feature type="domain" description="tRNA wybutosine-synthesizing protein" evidence="8">
    <location>
        <begin position="12"/>
        <end position="190"/>
    </location>
</feature>
<dbReference type="GO" id="GO:0008175">
    <property type="term" value="F:tRNA methyltransferase activity"/>
    <property type="evidence" value="ECO:0007669"/>
    <property type="project" value="InterPro"/>
</dbReference>
<dbReference type="Gene3D" id="3.30.1960.10">
    <property type="entry name" value="tRNA wybutosine-synthesizing-like"/>
    <property type="match status" value="1"/>
</dbReference>
<comment type="catalytic activity">
    <reaction evidence="7">
        <text>4-demethyl-7-[(3S)-3-amino-3-carboxypropyl]wyosine(37) in tRNA(Phe) + S-adenosyl-L-methionine = 7-[(3S)-3-amino-3-carboxypropyl]wyosine(37) in tRNA(Phe) + S-adenosyl-L-homocysteine + H(+)</text>
        <dbReference type="Rhea" id="RHEA:36635"/>
        <dbReference type="Rhea" id="RHEA-COMP:10378"/>
        <dbReference type="Rhea" id="RHEA-COMP:10379"/>
        <dbReference type="ChEBI" id="CHEBI:15378"/>
        <dbReference type="ChEBI" id="CHEBI:57856"/>
        <dbReference type="ChEBI" id="CHEBI:59789"/>
        <dbReference type="ChEBI" id="CHEBI:73543"/>
        <dbReference type="ChEBI" id="CHEBI:73550"/>
        <dbReference type="EC" id="2.1.1.282"/>
    </reaction>
</comment>
<comment type="function">
    <text evidence="7">S-adenosyl-L-methionine-dependent methyltransferase that acts as a component of the wyosine derivatives biosynthesis pathway. Probably methylates N-4 position of wybutosine-86 to produce wybutosine-72.</text>
</comment>
<protein>
    <recommendedName>
        <fullName evidence="6 7">tRNA(Phe) 7-((3-amino-3-carboxypropyl)-4-demethylwyosine(37)-N(4))-methyltransferase</fullName>
        <ecNumber evidence="7">2.1.1.282</ecNumber>
    </recommendedName>
    <alternativeName>
        <fullName evidence="7">tRNA wyosine derivatives biosynthesis protein Taw3</fullName>
    </alternativeName>
</protein>
<dbReference type="AlphaFoldDB" id="A0A397WN95"/>
<organism evidence="9 10">
    <name type="scientific">Candidatus Nanoclepta minutus</name>
    <dbReference type="NCBI Taxonomy" id="1940235"/>
    <lineage>
        <taxon>Archaea</taxon>
        <taxon>Nanobdellota</taxon>
        <taxon>Candidatus Nanoclepta</taxon>
    </lineage>
</organism>
<dbReference type="PANTHER" id="PTHR48418">
    <property type="entry name" value="TRNA WYBUTOSINE-SYNTHESIZING PROTEIN 3"/>
    <property type="match status" value="1"/>
</dbReference>
<dbReference type="InterPro" id="IPR036602">
    <property type="entry name" value="tRNA_yW-synthesising-like_sf"/>
</dbReference>
<dbReference type="NCBIfam" id="NF003267">
    <property type="entry name" value="PRK04235.1-6"/>
    <property type="match status" value="1"/>
</dbReference>
<dbReference type="EC" id="2.1.1.282" evidence="7"/>
<keyword evidence="5 7" id="KW-0819">tRNA processing</keyword>
<name>A0A397WN95_9ARCH</name>
<comment type="caution">
    <text evidence="9">The sequence shown here is derived from an EMBL/GenBank/DDBJ whole genome shotgun (WGS) entry which is preliminary data.</text>
</comment>
<dbReference type="InterPro" id="IPR022908">
    <property type="entry name" value="Taw3"/>
</dbReference>
<comment type="similarity">
    <text evidence="1 7">Belongs to the TYW3 family.</text>
</comment>
<keyword evidence="4 7" id="KW-0949">S-adenosyl-L-methionine</keyword>
<dbReference type="Pfam" id="PF02676">
    <property type="entry name" value="TYW3"/>
    <property type="match status" value="1"/>
</dbReference>
<evidence type="ECO:0000256" key="6">
    <source>
        <dbReference type="ARBA" id="ARBA00030554"/>
    </source>
</evidence>
<dbReference type="InterPro" id="IPR003827">
    <property type="entry name" value="tRNA_yW-synthesising"/>
</dbReference>
<keyword evidence="2 7" id="KW-0489">Methyltransferase</keyword>
<evidence type="ECO:0000259" key="8">
    <source>
        <dbReference type="Pfam" id="PF02676"/>
    </source>
</evidence>
<accession>A0A397WN95</accession>
<dbReference type="SUPFAM" id="SSF111278">
    <property type="entry name" value="SSo0622-like"/>
    <property type="match status" value="1"/>
</dbReference>
<reference evidence="9 10" key="1">
    <citation type="journal article" date="2018" name="Syst. Appl. Microbiol.">
        <title>A new symbiotic nanoarchaeote (Candidatus Nanoclepta minutus) and its host (Zestosphaera tikiterensis gen. nov., sp. nov.) from a New Zealand hot spring.</title>
        <authorList>
            <person name="St John E."/>
            <person name="Liu Y."/>
            <person name="Podar M."/>
            <person name="Stott M.B."/>
            <person name="Meneghin J."/>
            <person name="Chen Z."/>
            <person name="Lagutin K."/>
            <person name="Mitchell K."/>
            <person name="Reysenbach A.L."/>
        </authorList>
    </citation>
    <scope>NUCLEOTIDE SEQUENCE [LARGE SCALE GENOMIC DNA]</scope>
    <source>
        <strain evidence="9">NZ3</strain>
    </source>
</reference>
<dbReference type="GO" id="GO:0031591">
    <property type="term" value="P:wybutosine biosynthetic process"/>
    <property type="evidence" value="ECO:0007669"/>
    <property type="project" value="InterPro"/>
</dbReference>